<name>A0A371IPX7_9FIRM</name>
<dbReference type="InterPro" id="IPR019271">
    <property type="entry name" value="DUF2284_metal-binding"/>
</dbReference>
<accession>A0A371IPX7</accession>
<sequence>MINLSFNKDNIKINLKAKICENTFLKKYLDFEYFTNLCKTGCPNYKTSWACPPNSPKFDDFAKGYKYSIIFIGYSTLKDDNDLSQVHTNLKNILTPMLVKVEDKLDGVLTSFGGSCSRCKNCAYINNEPCYFPNLMRYSMEAMGINLDLMSKEMFNHSISWDSNSKDKYCTVIGSVLFNDFQNEEYFKSIINNLFN</sequence>
<gene>
    <name evidence="1" type="ORF">CHF27_012880</name>
</gene>
<reference evidence="1 2" key="1">
    <citation type="journal article" date="2017" name="Genome Announc.">
        <title>Draft Genome Sequence of Romboutsia maritimum sp. nov. Strain CCRI-22766(T), Isolated from Coastal Estuarine Mud.</title>
        <authorList>
            <person name="Maheux A.F."/>
            <person name="Boudreau D.K."/>
            <person name="Berube E."/>
            <person name="Boissinot M."/>
            <person name="Raymond F."/>
            <person name="Brodeur S."/>
            <person name="Corbeil J."/>
            <person name="Brightwell G."/>
            <person name="Broda D."/>
            <person name="Omar R.F."/>
            <person name="Bergeron M.G."/>
        </authorList>
    </citation>
    <scope>NUCLEOTIDE SEQUENCE [LARGE SCALE GENOMIC DNA]</scope>
    <source>
        <strain evidence="1 2">CCRI-22766</strain>
    </source>
</reference>
<keyword evidence="2" id="KW-1185">Reference proteome</keyword>
<protein>
    <recommendedName>
        <fullName evidence="3">DUF2284 domain-containing protein</fullName>
    </recommendedName>
</protein>
<proteinExistence type="predicted"/>
<dbReference type="AlphaFoldDB" id="A0A371IPX7"/>
<evidence type="ECO:0000313" key="2">
    <source>
        <dbReference type="Proteomes" id="UP000243494"/>
    </source>
</evidence>
<comment type="caution">
    <text evidence="1">The sequence shown here is derived from an EMBL/GenBank/DDBJ whole genome shotgun (WGS) entry which is preliminary data.</text>
</comment>
<dbReference type="Proteomes" id="UP000243494">
    <property type="component" value="Unassembled WGS sequence"/>
</dbReference>
<evidence type="ECO:0008006" key="3">
    <source>
        <dbReference type="Google" id="ProtNLM"/>
    </source>
</evidence>
<organism evidence="1 2">
    <name type="scientific">Romboutsia maritimum</name>
    <dbReference type="NCBI Taxonomy" id="2020948"/>
    <lineage>
        <taxon>Bacteria</taxon>
        <taxon>Bacillati</taxon>
        <taxon>Bacillota</taxon>
        <taxon>Clostridia</taxon>
        <taxon>Peptostreptococcales</taxon>
        <taxon>Peptostreptococcaceae</taxon>
        <taxon>Romboutsia</taxon>
    </lineage>
</organism>
<evidence type="ECO:0000313" key="1">
    <source>
        <dbReference type="EMBL" id="RDY22534.1"/>
    </source>
</evidence>
<dbReference type="OrthoDB" id="5420534at2"/>
<dbReference type="Pfam" id="PF10050">
    <property type="entry name" value="DUF2284"/>
    <property type="match status" value="1"/>
</dbReference>
<dbReference type="EMBL" id="NOJZ02000042">
    <property type="protein sequence ID" value="RDY22534.1"/>
    <property type="molecule type" value="Genomic_DNA"/>
</dbReference>
<dbReference type="RefSeq" id="WP_095405558.1">
    <property type="nucleotide sequence ID" value="NZ_NOJZ02000042.1"/>
</dbReference>